<evidence type="ECO:0000256" key="3">
    <source>
        <dbReference type="ARBA" id="ARBA00022490"/>
    </source>
</evidence>
<dbReference type="InterPro" id="IPR036956">
    <property type="entry name" value="Impact_N_sf"/>
</dbReference>
<dbReference type="InterPro" id="IPR006575">
    <property type="entry name" value="RWD_dom"/>
</dbReference>
<dbReference type="PANTHER" id="PTHR16301">
    <property type="entry name" value="IMPACT-RELATED"/>
    <property type="match status" value="1"/>
</dbReference>
<dbReference type="Gene3D" id="3.10.110.10">
    <property type="entry name" value="Ubiquitin Conjugating Enzyme"/>
    <property type="match status" value="1"/>
</dbReference>
<dbReference type="STRING" id="1664694.A0A0N0NJX3"/>
<dbReference type="SUPFAM" id="SSF54495">
    <property type="entry name" value="UBC-like"/>
    <property type="match status" value="1"/>
</dbReference>
<feature type="region of interest" description="Disordered" evidence="7">
    <location>
        <begin position="118"/>
        <end position="143"/>
    </location>
</feature>
<comment type="similarity">
    <text evidence="2">Belongs to the IMPACT family.</text>
</comment>
<evidence type="ECO:0000256" key="4">
    <source>
        <dbReference type="ARBA" id="ARBA00022491"/>
    </source>
</evidence>
<feature type="domain" description="RWD" evidence="8">
    <location>
        <begin position="10"/>
        <end position="112"/>
    </location>
</feature>
<comment type="caution">
    <text evidence="9">The sequence shown here is derived from an EMBL/GenBank/DDBJ whole genome shotgun (WGS) entry which is preliminary data.</text>
</comment>
<dbReference type="RefSeq" id="XP_017997351.1">
    <property type="nucleotide sequence ID" value="XM_018139023.1"/>
</dbReference>
<dbReference type="Pfam" id="PF05773">
    <property type="entry name" value="RWD"/>
    <property type="match status" value="1"/>
</dbReference>
<name>A0A0N0NJX3_9EURO</name>
<proteinExistence type="inferred from homology"/>
<keyword evidence="4" id="KW-0678">Repressor</keyword>
<dbReference type="SUPFAM" id="SSF54211">
    <property type="entry name" value="Ribosomal protein S5 domain 2-like"/>
    <property type="match status" value="1"/>
</dbReference>
<dbReference type="PANTHER" id="PTHR16301:SF25">
    <property type="entry name" value="PROTEIN IMPACT"/>
    <property type="match status" value="1"/>
</dbReference>
<dbReference type="EMBL" id="LFJN01000024">
    <property type="protein sequence ID" value="KPI37388.1"/>
    <property type="molecule type" value="Genomic_DNA"/>
</dbReference>
<keyword evidence="6" id="KW-0346">Stress response</keyword>
<evidence type="ECO:0000256" key="2">
    <source>
        <dbReference type="ARBA" id="ARBA00007665"/>
    </source>
</evidence>
<feature type="compositionally biased region" description="Basic and acidic residues" evidence="7">
    <location>
        <begin position="124"/>
        <end position="139"/>
    </location>
</feature>
<dbReference type="InterPro" id="IPR020568">
    <property type="entry name" value="Ribosomal_Su5_D2-typ_SF"/>
</dbReference>
<reference evidence="9 10" key="1">
    <citation type="submission" date="2015-06" db="EMBL/GenBank/DDBJ databases">
        <title>Draft genome of the ant-associated black yeast Phialophora attae CBS 131958.</title>
        <authorList>
            <person name="Moreno L.F."/>
            <person name="Stielow B.J."/>
            <person name="de Hoog S."/>
            <person name="Vicente V.A."/>
            <person name="Weiss V.A."/>
            <person name="de Vries M."/>
            <person name="Cruz L.M."/>
            <person name="Souza E.M."/>
        </authorList>
    </citation>
    <scope>NUCLEOTIDE SEQUENCE [LARGE SCALE GENOMIC DNA]</scope>
    <source>
        <strain evidence="9 10">CBS 131958</strain>
    </source>
</reference>
<comment type="subcellular location">
    <subcellularLocation>
        <location evidence="1">Cytoplasm</location>
    </subcellularLocation>
</comment>
<dbReference type="Pfam" id="PF01205">
    <property type="entry name" value="Impact_N"/>
    <property type="match status" value="1"/>
</dbReference>
<dbReference type="OrthoDB" id="69641at2759"/>
<gene>
    <name evidence="9" type="ORF">AB675_10264</name>
</gene>
<evidence type="ECO:0000256" key="6">
    <source>
        <dbReference type="ARBA" id="ARBA00023016"/>
    </source>
</evidence>
<evidence type="ECO:0000313" key="10">
    <source>
        <dbReference type="Proteomes" id="UP000038010"/>
    </source>
</evidence>
<evidence type="ECO:0000256" key="5">
    <source>
        <dbReference type="ARBA" id="ARBA00022845"/>
    </source>
</evidence>
<keyword evidence="10" id="KW-1185">Reference proteome</keyword>
<dbReference type="Proteomes" id="UP000038010">
    <property type="component" value="Unassembled WGS sequence"/>
</dbReference>
<protein>
    <recommendedName>
        <fullName evidence="8">RWD domain-containing protein</fullName>
    </recommendedName>
</protein>
<keyword evidence="5" id="KW-0810">Translation regulation</keyword>
<keyword evidence="3" id="KW-0963">Cytoplasm</keyword>
<organism evidence="9 10">
    <name type="scientific">Cyphellophora attinorum</name>
    <dbReference type="NCBI Taxonomy" id="1664694"/>
    <lineage>
        <taxon>Eukaryota</taxon>
        <taxon>Fungi</taxon>
        <taxon>Dikarya</taxon>
        <taxon>Ascomycota</taxon>
        <taxon>Pezizomycotina</taxon>
        <taxon>Eurotiomycetes</taxon>
        <taxon>Chaetothyriomycetidae</taxon>
        <taxon>Chaetothyriales</taxon>
        <taxon>Cyphellophoraceae</taxon>
        <taxon>Cyphellophora</taxon>
    </lineage>
</organism>
<evidence type="ECO:0000256" key="7">
    <source>
        <dbReference type="SAM" id="MobiDB-lite"/>
    </source>
</evidence>
<dbReference type="SMART" id="SM00591">
    <property type="entry name" value="RWD"/>
    <property type="match status" value="1"/>
</dbReference>
<dbReference type="Gene3D" id="3.30.230.30">
    <property type="entry name" value="Impact, N-terminal domain"/>
    <property type="match status" value="1"/>
</dbReference>
<dbReference type="InterPro" id="IPR023582">
    <property type="entry name" value="Impact"/>
</dbReference>
<dbReference type="GO" id="GO:0140469">
    <property type="term" value="P:GCN2-mediated signaling"/>
    <property type="evidence" value="ECO:0007669"/>
    <property type="project" value="TreeGrafter"/>
</dbReference>
<accession>A0A0N0NJX3</accession>
<dbReference type="PROSITE" id="PS50908">
    <property type="entry name" value="RWD"/>
    <property type="match status" value="1"/>
</dbReference>
<dbReference type="InterPro" id="IPR001498">
    <property type="entry name" value="Impact_N"/>
</dbReference>
<evidence type="ECO:0000313" key="9">
    <source>
        <dbReference type="EMBL" id="KPI37388.1"/>
    </source>
</evidence>
<dbReference type="GO" id="GO:0005737">
    <property type="term" value="C:cytoplasm"/>
    <property type="evidence" value="ECO:0007669"/>
    <property type="project" value="UniProtKB-SubCell"/>
</dbReference>
<sequence length="290" mass="31137">MSTANDALSDEVEALNSIFDNDTIVINGVSGSVVSATLRFPKSPFSFRLAFPLDYPEAPPQILGTQSTGNTARGSGEAALLRLSEVFGSTYIPGQVCLFDLVEEGGPVLEDLAAAYDHGQAEPSTHDTSERSAHDESAKDSTLMTEPALDFPAPDWATTEPLTINKSIFVGRAVRVSSLLDVENAVSHFLATNKKVAGATHNIKAWRIKDNASSPTSNLIQDYDDDGETAAGSRMLHLMQLMDAYGLVVVTRWYGGVQLGPDRFRAINNVARDALNLGGLVPPEKTKTKK</sequence>
<dbReference type="VEuPathDB" id="FungiDB:AB675_10264"/>
<evidence type="ECO:0000256" key="1">
    <source>
        <dbReference type="ARBA" id="ARBA00004496"/>
    </source>
</evidence>
<dbReference type="AlphaFoldDB" id="A0A0N0NJX3"/>
<evidence type="ECO:0000259" key="8">
    <source>
        <dbReference type="PROSITE" id="PS50908"/>
    </source>
</evidence>
<dbReference type="GeneID" id="28730903"/>
<dbReference type="GO" id="GO:0006446">
    <property type="term" value="P:regulation of translational initiation"/>
    <property type="evidence" value="ECO:0007669"/>
    <property type="project" value="TreeGrafter"/>
</dbReference>
<dbReference type="InterPro" id="IPR016135">
    <property type="entry name" value="UBQ-conjugating_enzyme/RWD"/>
</dbReference>